<dbReference type="RefSeq" id="XP_013951826.1">
    <property type="nucleotide sequence ID" value="XM_014096351.1"/>
</dbReference>
<dbReference type="InterPro" id="IPR054471">
    <property type="entry name" value="GPIID_WHD"/>
</dbReference>
<feature type="repeat" description="ANK" evidence="2">
    <location>
        <begin position="1194"/>
        <end position="1226"/>
    </location>
</feature>
<dbReference type="InterPro" id="IPR036770">
    <property type="entry name" value="Ankyrin_rpt-contain_sf"/>
</dbReference>
<dbReference type="PROSITE" id="PS50088">
    <property type="entry name" value="ANK_REPEAT"/>
    <property type="match status" value="9"/>
</dbReference>
<organism evidence="7 8">
    <name type="scientific">Hypocrea virens (strain Gv29-8 / FGSC 10586)</name>
    <name type="common">Gliocladium virens</name>
    <name type="synonym">Trichoderma virens</name>
    <dbReference type="NCBI Taxonomy" id="413071"/>
    <lineage>
        <taxon>Eukaryota</taxon>
        <taxon>Fungi</taxon>
        <taxon>Dikarya</taxon>
        <taxon>Ascomycota</taxon>
        <taxon>Pezizomycotina</taxon>
        <taxon>Sordariomycetes</taxon>
        <taxon>Hypocreomycetidae</taxon>
        <taxon>Hypocreales</taxon>
        <taxon>Hypocreaceae</taxon>
        <taxon>Trichoderma</taxon>
    </lineage>
</organism>
<protein>
    <submittedName>
        <fullName evidence="7">Uncharacterized protein</fullName>
    </submittedName>
</protein>
<keyword evidence="1" id="KW-0677">Repeat</keyword>
<feature type="repeat" description="ANK" evidence="2">
    <location>
        <begin position="864"/>
        <end position="896"/>
    </location>
</feature>
<evidence type="ECO:0000313" key="8">
    <source>
        <dbReference type="Proteomes" id="UP000007115"/>
    </source>
</evidence>
<feature type="repeat" description="ANK" evidence="2">
    <location>
        <begin position="1262"/>
        <end position="1294"/>
    </location>
</feature>
<dbReference type="InterPro" id="IPR002110">
    <property type="entry name" value="Ankyrin_rpt"/>
</dbReference>
<dbReference type="PANTHER" id="PTHR46082">
    <property type="entry name" value="ATP/GTP-BINDING PROTEIN-RELATED"/>
    <property type="match status" value="1"/>
</dbReference>
<evidence type="ECO:0000256" key="2">
    <source>
        <dbReference type="PROSITE-ProRule" id="PRU00023"/>
    </source>
</evidence>
<feature type="domain" description="GPI inositol-deacylase winged helix" evidence="5">
    <location>
        <begin position="690"/>
        <end position="766"/>
    </location>
</feature>
<evidence type="ECO:0000256" key="1">
    <source>
        <dbReference type="ARBA" id="ARBA00022737"/>
    </source>
</evidence>
<dbReference type="eggNOG" id="KOG4177">
    <property type="taxonomic scope" value="Eukaryota"/>
</dbReference>
<gene>
    <name evidence="7" type="ORF">TRIVIDRAFT_160183</name>
</gene>
<dbReference type="PANTHER" id="PTHR46082:SF11">
    <property type="entry name" value="AAA+ ATPASE DOMAIN-CONTAINING PROTEIN-RELATED"/>
    <property type="match status" value="1"/>
</dbReference>
<dbReference type="GO" id="GO:0003824">
    <property type="term" value="F:catalytic activity"/>
    <property type="evidence" value="ECO:0007669"/>
    <property type="project" value="InterPro"/>
</dbReference>
<dbReference type="Pfam" id="PF24883">
    <property type="entry name" value="NPHP3_N"/>
    <property type="match status" value="1"/>
</dbReference>
<feature type="compositionally biased region" description="Acidic residues" evidence="3">
    <location>
        <begin position="215"/>
        <end position="236"/>
    </location>
</feature>
<evidence type="ECO:0000259" key="4">
    <source>
        <dbReference type="Pfam" id="PF01048"/>
    </source>
</evidence>
<dbReference type="InterPro" id="IPR056884">
    <property type="entry name" value="NPHP3-like_N"/>
</dbReference>
<reference evidence="7 8" key="1">
    <citation type="journal article" date="2011" name="Genome Biol.">
        <title>Comparative genome sequence analysis underscores mycoparasitism as the ancestral life style of Trichoderma.</title>
        <authorList>
            <person name="Kubicek C.P."/>
            <person name="Herrera-Estrella A."/>
            <person name="Seidl-Seiboth V."/>
            <person name="Martinez D.A."/>
            <person name="Druzhinina I.S."/>
            <person name="Thon M."/>
            <person name="Zeilinger S."/>
            <person name="Casas-Flores S."/>
            <person name="Horwitz B.A."/>
            <person name="Mukherjee P.K."/>
            <person name="Mukherjee M."/>
            <person name="Kredics L."/>
            <person name="Alcaraz L.D."/>
            <person name="Aerts A."/>
            <person name="Antal Z."/>
            <person name="Atanasova L."/>
            <person name="Cervantes-Badillo M.G."/>
            <person name="Challacombe J."/>
            <person name="Chertkov O."/>
            <person name="McCluskey K."/>
            <person name="Coulpier F."/>
            <person name="Deshpande N."/>
            <person name="von Doehren H."/>
            <person name="Ebbole D.J."/>
            <person name="Esquivel-Naranjo E.U."/>
            <person name="Fekete E."/>
            <person name="Flipphi M."/>
            <person name="Glaser F."/>
            <person name="Gomez-Rodriguez E.Y."/>
            <person name="Gruber S."/>
            <person name="Han C."/>
            <person name="Henrissat B."/>
            <person name="Hermosa R."/>
            <person name="Hernandez-Onate M."/>
            <person name="Karaffa L."/>
            <person name="Kosti I."/>
            <person name="Le Crom S."/>
            <person name="Lindquist E."/>
            <person name="Lucas S."/>
            <person name="Luebeck M."/>
            <person name="Luebeck P.S."/>
            <person name="Margeot A."/>
            <person name="Metz B."/>
            <person name="Misra M."/>
            <person name="Nevalainen H."/>
            <person name="Omann M."/>
            <person name="Packer N."/>
            <person name="Perrone G."/>
            <person name="Uresti-Rivera E.E."/>
            <person name="Salamov A."/>
            <person name="Schmoll M."/>
            <person name="Seiboth B."/>
            <person name="Shapiro H."/>
            <person name="Sukno S."/>
            <person name="Tamayo-Ramos J.A."/>
            <person name="Tisch D."/>
            <person name="Wiest A."/>
            <person name="Wilkinson H.H."/>
            <person name="Zhang M."/>
            <person name="Coutinho P.M."/>
            <person name="Kenerley C.M."/>
            <person name="Monte E."/>
            <person name="Baker S.E."/>
            <person name="Grigoriev I.V."/>
        </authorList>
    </citation>
    <scope>NUCLEOTIDE SEQUENCE [LARGE SCALE GENOMIC DNA]</scope>
    <source>
        <strain evidence="8">Gv29-8 / FGSC 10586</strain>
    </source>
</reference>
<dbReference type="InterPro" id="IPR035994">
    <property type="entry name" value="Nucleoside_phosphorylase_sf"/>
</dbReference>
<keyword evidence="8" id="KW-1185">Reference proteome</keyword>
<evidence type="ECO:0000259" key="6">
    <source>
        <dbReference type="Pfam" id="PF24883"/>
    </source>
</evidence>
<dbReference type="Pfam" id="PF01048">
    <property type="entry name" value="PNP_UDP_1"/>
    <property type="match status" value="1"/>
</dbReference>
<dbReference type="SUPFAM" id="SSF52540">
    <property type="entry name" value="P-loop containing nucleoside triphosphate hydrolases"/>
    <property type="match status" value="1"/>
</dbReference>
<dbReference type="Gene3D" id="3.40.50.300">
    <property type="entry name" value="P-loop containing nucleotide triphosphate hydrolases"/>
    <property type="match status" value="1"/>
</dbReference>
<dbReference type="HOGENOM" id="CLU_000288_34_2_1"/>
<feature type="repeat" description="ANK" evidence="2">
    <location>
        <begin position="1127"/>
        <end position="1159"/>
    </location>
</feature>
<sequence length="1316" mass="145050">MATQTAKEIKTHNEYTVGWVCALPKELTAATAMLDQRHGALPKPANDSNTYTLGSIGKHNVVIACLPKGHIGNNSAATVATQMVSTFPSVRFGLMVGIGGGIPPKVRLGDVVVSTPVGSFPGVVQWDFGKATDGGFERTGSLNNPPSSLLTAITALETEHDLVGSKIPEYLDELKQKWPRLVTRYLKSGSMKDVLFRADYVCESTAEHDIISNSDAEDKEEEEGGGEEEEEEEEEESCRFCDKTKAIQRTPRDMRVHYGLIASGNQVIKSATHRDKLNKDLSGKLLCIEMEAAGLMNNFPCIIIRGICDYADSHKNKDWQEYAAAIAAAFAKELLGYVQPSDVDGERTVKDILGDVHTSVSATRLDVSNIKSNLDNDMNLQILDWITSIDYGPQQSDFFNRRQPETGQWLLDSTEYRAWLGTEKQTLFCPGIPGAGKTILTSIVVDHLENTFKAPKIGIAYIYCNYKRQEEQVIEKLLSNLLKQLSRGQHPLPNCVRDMYSEHNYKRTRPSLSKIQKVLHSVVEMFSRVFIVVDALDECQNSNGCRQNLFTELFNLQEKCEVNLFVTSRFIPDIVDRFTTASISLEIRASTDDIQTYLKNHISQLPILSQQKDELQKEVVTVISEAVDGMFLLAQIYLKSLSDKITTRDIKDALKGFQKSISGPEEKDQAKILADAYNQTMLRINGQQPGFKDLAHKVLSCIICAERQLTITELQHALAVEVNDTELDEDNLPAIQVMVSVCDGLVIVDDDSNIIRLVHYTTQQYFDQTRESWFPNAEIIMTEICITYLLFNAFESGPCHTNEEFLMRMNLNPLYNYAAQNWGHHARKAFRLSNKVKELLECEAKVYASIEALITFGYNDKEYHKMTSLHLSAFFGIKEAAKVLLEKTADVDTNDHTGATPLSWSARNGHEAVTKLLLATSSIKVNSRDRYGRTPLLWAAQNGHKAIVKQLLAMPDVEINSKDWGGDTPLSIAISRGHEAIVKSLLAMPSIKVNTTDITASEGHEAVVKLLLALPSINVNSTDSSGQTPLSAASNGGHEAVVKLLLTVPSIEVNSTDLSGRTPLWLAANGGHEAVVKSLLAIPSIKINSTDSSGQTPLSAASNGGHEASIINLLLTAGADLNIRNVYNQTPLQEAVERGQESVVSLLLEAGADPNLRNKYNGQTPLWAAVRRGKESIINLLLMAGADPNIRDKCNQTPLQEAVERGQESVVSLLLKAGSDLSPEGHHTRILLSTAARCGYTAVIKILLAAGVNPDIEDISCHGQTPLWIAQKLGHTKIVNLLTNKGTNINLVGKDNKAELLTTVGTERKRKYEEIE</sequence>
<dbReference type="InParanoid" id="G9N7C9"/>
<dbReference type="InterPro" id="IPR027417">
    <property type="entry name" value="P-loop_NTPase"/>
</dbReference>
<feature type="domain" description="Nucleoside phosphorylase" evidence="4">
    <location>
        <begin position="17"/>
        <end position="119"/>
    </location>
</feature>
<evidence type="ECO:0000259" key="5">
    <source>
        <dbReference type="Pfam" id="PF22939"/>
    </source>
</evidence>
<dbReference type="PRINTS" id="PR01415">
    <property type="entry name" value="ANKYRIN"/>
</dbReference>
<keyword evidence="2" id="KW-0040">ANK repeat</keyword>
<feature type="repeat" description="ANK" evidence="2">
    <location>
        <begin position="1161"/>
        <end position="1193"/>
    </location>
</feature>
<feature type="repeat" description="ANK" evidence="2">
    <location>
        <begin position="1059"/>
        <end position="1080"/>
    </location>
</feature>
<dbReference type="STRING" id="413071.G9N7C9"/>
<dbReference type="Gene3D" id="1.25.40.20">
    <property type="entry name" value="Ankyrin repeat-containing domain"/>
    <property type="match status" value="3"/>
</dbReference>
<dbReference type="Proteomes" id="UP000007115">
    <property type="component" value="Unassembled WGS sequence"/>
</dbReference>
<name>G9N7C9_HYPVG</name>
<dbReference type="InterPro" id="IPR053137">
    <property type="entry name" value="NLR-like"/>
</dbReference>
<dbReference type="EMBL" id="ABDF02000088">
    <property type="protein sequence ID" value="EHK17626.1"/>
    <property type="molecule type" value="Genomic_DNA"/>
</dbReference>
<feature type="domain" description="Nephrocystin 3-like N-terminal" evidence="6">
    <location>
        <begin position="406"/>
        <end position="569"/>
    </location>
</feature>
<dbReference type="InterPro" id="IPR000845">
    <property type="entry name" value="Nucleoside_phosphorylase_d"/>
</dbReference>
<feature type="region of interest" description="Disordered" evidence="3">
    <location>
        <begin position="211"/>
        <end position="239"/>
    </location>
</feature>
<dbReference type="PROSITE" id="PS50297">
    <property type="entry name" value="ANK_REP_REGION"/>
    <property type="match status" value="9"/>
</dbReference>
<dbReference type="GO" id="GO:0009116">
    <property type="term" value="P:nucleoside metabolic process"/>
    <property type="evidence" value="ECO:0007669"/>
    <property type="project" value="InterPro"/>
</dbReference>
<dbReference type="OMA" id="IKTHNEY"/>
<dbReference type="Gene3D" id="3.40.50.1580">
    <property type="entry name" value="Nucleoside phosphorylase domain"/>
    <property type="match status" value="1"/>
</dbReference>
<proteinExistence type="predicted"/>
<accession>G9N7C9</accession>
<dbReference type="Pfam" id="PF12796">
    <property type="entry name" value="Ank_2"/>
    <property type="match status" value="4"/>
</dbReference>
<feature type="repeat" description="ANK" evidence="2">
    <location>
        <begin position="1093"/>
        <end position="1126"/>
    </location>
</feature>
<dbReference type="SUPFAM" id="SSF53167">
    <property type="entry name" value="Purine and uridine phosphorylases"/>
    <property type="match status" value="1"/>
</dbReference>
<evidence type="ECO:0000313" key="7">
    <source>
        <dbReference type="EMBL" id="EHK17626.1"/>
    </source>
</evidence>
<feature type="repeat" description="ANK" evidence="2">
    <location>
        <begin position="931"/>
        <end position="964"/>
    </location>
</feature>
<dbReference type="GeneID" id="25788476"/>
<dbReference type="Pfam" id="PF22939">
    <property type="entry name" value="WHD_GPIID"/>
    <property type="match status" value="1"/>
</dbReference>
<comment type="caution">
    <text evidence="7">The sequence shown here is derived from an EMBL/GenBank/DDBJ whole genome shotgun (WGS) entry which is preliminary data.</text>
</comment>
<dbReference type="VEuPathDB" id="FungiDB:TRIVIDRAFT_160183"/>
<evidence type="ECO:0000256" key="3">
    <source>
        <dbReference type="SAM" id="MobiDB-lite"/>
    </source>
</evidence>
<dbReference type="Pfam" id="PF00023">
    <property type="entry name" value="Ank"/>
    <property type="match status" value="1"/>
</dbReference>
<dbReference type="OrthoDB" id="5142935at2759"/>
<dbReference type="SMART" id="SM00248">
    <property type="entry name" value="ANK"/>
    <property type="match status" value="12"/>
</dbReference>
<dbReference type="SUPFAM" id="SSF48403">
    <property type="entry name" value="Ankyrin repeat"/>
    <property type="match status" value="2"/>
</dbReference>
<feature type="repeat" description="ANK" evidence="2">
    <location>
        <begin position="1025"/>
        <end position="1046"/>
    </location>
</feature>